<evidence type="ECO:0000259" key="3">
    <source>
        <dbReference type="PROSITE" id="PS50111"/>
    </source>
</evidence>
<dbReference type="SUPFAM" id="SSF58104">
    <property type="entry name" value="Methyl-accepting chemotaxis protein (MCP) signaling domain"/>
    <property type="match status" value="1"/>
</dbReference>
<dbReference type="RefSeq" id="WP_268040326.1">
    <property type="nucleotide sequence ID" value="NZ_JAPQER010000002.1"/>
</dbReference>
<reference evidence="4" key="1">
    <citation type="submission" date="2022-12" db="EMBL/GenBank/DDBJ databases">
        <authorList>
            <person name="Wang J."/>
        </authorList>
    </citation>
    <scope>NUCLEOTIDE SEQUENCE</scope>
    <source>
        <strain evidence="4">HY-45-18</strain>
    </source>
</reference>
<dbReference type="InterPro" id="IPR004089">
    <property type="entry name" value="MCPsignal_dom"/>
</dbReference>
<dbReference type="Gene3D" id="1.10.287.950">
    <property type="entry name" value="Methyl-accepting chemotaxis protein"/>
    <property type="match status" value="1"/>
</dbReference>
<comment type="caution">
    <text evidence="4">The sequence shown here is derived from an EMBL/GenBank/DDBJ whole genome shotgun (WGS) entry which is preliminary data.</text>
</comment>
<proteinExistence type="predicted"/>
<organism evidence="4 5">
    <name type="scientific">Clostridium aestuarii</name>
    <dbReference type="NCBI Taxonomy" id="338193"/>
    <lineage>
        <taxon>Bacteria</taxon>
        <taxon>Bacillati</taxon>
        <taxon>Bacillota</taxon>
        <taxon>Clostridia</taxon>
        <taxon>Eubacteriales</taxon>
        <taxon>Clostridiaceae</taxon>
        <taxon>Clostridium</taxon>
    </lineage>
</organism>
<dbReference type="Proteomes" id="UP001078443">
    <property type="component" value="Unassembled WGS sequence"/>
</dbReference>
<dbReference type="PANTHER" id="PTHR32089">
    <property type="entry name" value="METHYL-ACCEPTING CHEMOTAXIS PROTEIN MCPB"/>
    <property type="match status" value="1"/>
</dbReference>
<keyword evidence="1 2" id="KW-0807">Transducer</keyword>
<protein>
    <submittedName>
        <fullName evidence="4">Methyl-accepting chemotaxis protein</fullName>
    </submittedName>
</protein>
<evidence type="ECO:0000313" key="5">
    <source>
        <dbReference type="Proteomes" id="UP001078443"/>
    </source>
</evidence>
<evidence type="ECO:0000256" key="1">
    <source>
        <dbReference type="ARBA" id="ARBA00023224"/>
    </source>
</evidence>
<dbReference type="PANTHER" id="PTHR32089:SF112">
    <property type="entry name" value="LYSOZYME-LIKE PROTEIN-RELATED"/>
    <property type="match status" value="1"/>
</dbReference>
<dbReference type="Pfam" id="PF00015">
    <property type="entry name" value="MCPsignal"/>
    <property type="match status" value="1"/>
</dbReference>
<sequence length="277" mass="30446">MITAINKNELMKSFNNLIPYFEYFLEDDLAFSITNTKNFLKYVDGKTFSLNVKENSPVPSASTAYQCMKAAKPLSNIVPKEVFGIDIKVIGIPIKENNKVIGSFNLVRSLKRQTEMLNLSETLATSLSQITLGINDISCNVQKIVTANSEIESNVDKTKQQTENTDEILKFVANIAQQTNLLGLNAAIESSRAGEFGKGFSVVAQEIRKLSSSSKESIGEINIVLKNIQDSVANISHKVNKSNDIFEEQVGSIEEITSALESLNSTADKLKEIAAKI</sequence>
<name>A0ABT4CYJ4_9CLOT</name>
<evidence type="ECO:0000313" key="4">
    <source>
        <dbReference type="EMBL" id="MCY6484056.1"/>
    </source>
</evidence>
<dbReference type="EMBL" id="JAPQER010000002">
    <property type="protein sequence ID" value="MCY6484056.1"/>
    <property type="molecule type" value="Genomic_DNA"/>
</dbReference>
<gene>
    <name evidence="4" type="ORF">OW763_06785</name>
</gene>
<dbReference type="SMART" id="SM00283">
    <property type="entry name" value="MA"/>
    <property type="match status" value="1"/>
</dbReference>
<accession>A0ABT4CYJ4</accession>
<evidence type="ECO:0000256" key="2">
    <source>
        <dbReference type="PROSITE-ProRule" id="PRU00284"/>
    </source>
</evidence>
<dbReference type="PROSITE" id="PS50111">
    <property type="entry name" value="CHEMOTAXIS_TRANSDUC_2"/>
    <property type="match status" value="1"/>
</dbReference>
<keyword evidence="5" id="KW-1185">Reference proteome</keyword>
<feature type="domain" description="Methyl-accepting transducer" evidence="3">
    <location>
        <begin position="141"/>
        <end position="277"/>
    </location>
</feature>